<reference evidence="2" key="1">
    <citation type="submission" date="2025-08" db="UniProtKB">
        <authorList>
            <consortium name="Ensembl"/>
        </authorList>
    </citation>
    <scope>IDENTIFICATION</scope>
</reference>
<keyword evidence="1" id="KW-0812">Transmembrane</keyword>
<dbReference type="PANTHER" id="PTHR46254">
    <property type="entry name" value="PROTEIN GVQW1-RELATED"/>
    <property type="match status" value="1"/>
</dbReference>
<protein>
    <submittedName>
        <fullName evidence="2">Uncharacterized protein</fullName>
    </submittedName>
</protein>
<keyword evidence="3" id="KW-1185">Reference proteome</keyword>
<keyword evidence="1" id="KW-0472">Membrane</keyword>
<dbReference type="Ensembl" id="ENSMLET00000038889.1">
    <property type="protein sequence ID" value="ENSMLEP00000015431.1"/>
    <property type="gene ID" value="ENSMLEG00000031893.1"/>
</dbReference>
<evidence type="ECO:0000313" key="3">
    <source>
        <dbReference type="Proteomes" id="UP000233140"/>
    </source>
</evidence>
<keyword evidence="1" id="KW-1133">Transmembrane helix</keyword>
<dbReference type="AlphaFoldDB" id="A0A2K5YIP1"/>
<sequence length="91" mass="10290">MKGCQAIYCPTTPPQEKYQSYFFGVPAYSLVVIQLEPFLTINFNISLFFSFFFFLRRRESCSVAQAGLQWHDLSSLQPQPPGVNDSPASTS</sequence>
<evidence type="ECO:0000256" key="1">
    <source>
        <dbReference type="SAM" id="Phobius"/>
    </source>
</evidence>
<reference evidence="2" key="2">
    <citation type="submission" date="2025-09" db="UniProtKB">
        <authorList>
            <consortium name="Ensembl"/>
        </authorList>
    </citation>
    <scope>IDENTIFICATION</scope>
</reference>
<dbReference type="OMA" id="CQAIYCP"/>
<evidence type="ECO:0000313" key="2">
    <source>
        <dbReference type="Ensembl" id="ENSMLEP00000015431.1"/>
    </source>
</evidence>
<dbReference type="Proteomes" id="UP000233140">
    <property type="component" value="Unassembled WGS sequence"/>
</dbReference>
<organism evidence="2 3">
    <name type="scientific">Mandrillus leucophaeus</name>
    <name type="common">Drill</name>
    <name type="synonym">Papio leucophaeus</name>
    <dbReference type="NCBI Taxonomy" id="9568"/>
    <lineage>
        <taxon>Eukaryota</taxon>
        <taxon>Metazoa</taxon>
        <taxon>Chordata</taxon>
        <taxon>Craniata</taxon>
        <taxon>Vertebrata</taxon>
        <taxon>Euteleostomi</taxon>
        <taxon>Mammalia</taxon>
        <taxon>Eutheria</taxon>
        <taxon>Euarchontoglires</taxon>
        <taxon>Primates</taxon>
        <taxon>Haplorrhini</taxon>
        <taxon>Catarrhini</taxon>
        <taxon>Cercopithecidae</taxon>
        <taxon>Cercopithecinae</taxon>
        <taxon>Mandrillus</taxon>
    </lineage>
</organism>
<feature type="transmembrane region" description="Helical" evidence="1">
    <location>
        <begin position="38"/>
        <end position="55"/>
    </location>
</feature>
<dbReference type="GeneTree" id="ENSGT00910000147875"/>
<accession>A0A2K5YIP1</accession>
<name>A0A2K5YIP1_MANLE</name>
<proteinExistence type="predicted"/>